<organism evidence="1 2">
    <name type="scientific">Paenibacillus woosongensis</name>
    <dbReference type="NCBI Taxonomy" id="307580"/>
    <lineage>
        <taxon>Bacteria</taxon>
        <taxon>Bacillati</taxon>
        <taxon>Bacillota</taxon>
        <taxon>Bacilli</taxon>
        <taxon>Bacillales</taxon>
        <taxon>Paenibacillaceae</taxon>
        <taxon>Paenibacillus</taxon>
    </lineage>
</organism>
<evidence type="ECO:0000313" key="1">
    <source>
        <dbReference type="EMBL" id="GIP58261.1"/>
    </source>
</evidence>
<gene>
    <name evidence="1" type="ORF">J15TS10_20750</name>
</gene>
<dbReference type="RefSeq" id="WP_213590731.1">
    <property type="nucleotide sequence ID" value="NZ_BOSM01000003.1"/>
</dbReference>
<proteinExistence type="predicted"/>
<evidence type="ECO:0000313" key="2">
    <source>
        <dbReference type="Proteomes" id="UP000681290"/>
    </source>
</evidence>
<reference evidence="1 2" key="1">
    <citation type="submission" date="2021-03" db="EMBL/GenBank/DDBJ databases">
        <title>Antimicrobial resistance genes in bacteria isolated from Japanese honey, and their potential for conferring macrolide and lincosamide resistance in the American foulbrood pathogen Paenibacillus larvae.</title>
        <authorList>
            <person name="Okamoto M."/>
            <person name="Kumagai M."/>
            <person name="Kanamori H."/>
            <person name="Takamatsu D."/>
        </authorList>
    </citation>
    <scope>NUCLEOTIDE SEQUENCE [LARGE SCALE GENOMIC DNA]</scope>
    <source>
        <strain evidence="1 2">J15TS10</strain>
    </source>
</reference>
<dbReference type="EMBL" id="BOSM01000003">
    <property type="protein sequence ID" value="GIP58261.1"/>
    <property type="molecule type" value="Genomic_DNA"/>
</dbReference>
<dbReference type="Proteomes" id="UP000681290">
    <property type="component" value="Unassembled WGS sequence"/>
</dbReference>
<protein>
    <submittedName>
        <fullName evidence="1">Uncharacterized protein</fullName>
    </submittedName>
</protein>
<accession>A0ABQ4MQI3</accession>
<sequence length="58" mass="6318">MTEANKFVDCFKDVNVLVKEVENGQENPIIIQSKAAHAGLLFLHLMSKSIAPAPSIPI</sequence>
<name>A0ABQ4MQI3_9BACL</name>
<keyword evidence="2" id="KW-1185">Reference proteome</keyword>
<comment type="caution">
    <text evidence="1">The sequence shown here is derived from an EMBL/GenBank/DDBJ whole genome shotgun (WGS) entry which is preliminary data.</text>
</comment>